<evidence type="ECO:0000256" key="5">
    <source>
        <dbReference type="ARBA" id="ARBA00022776"/>
    </source>
</evidence>
<keyword evidence="9" id="KW-0137">Centromere</keyword>
<dbReference type="GO" id="GO:0051301">
    <property type="term" value="P:cell division"/>
    <property type="evidence" value="ECO:0007669"/>
    <property type="project" value="UniProtKB-KW"/>
</dbReference>
<dbReference type="InParanoid" id="D3BMI0"/>
<protein>
    <submittedName>
        <fullName evidence="11">Uncharacterized protein</fullName>
    </submittedName>
</protein>
<evidence type="ECO:0000256" key="2">
    <source>
        <dbReference type="ARBA" id="ARBA00004629"/>
    </source>
</evidence>
<evidence type="ECO:0000256" key="6">
    <source>
        <dbReference type="ARBA" id="ARBA00022838"/>
    </source>
</evidence>
<comment type="subcellular location">
    <subcellularLocation>
        <location evidence="2">Chromosome</location>
        <location evidence="2">Centromere</location>
        <location evidence="2">Kinetochore</location>
    </subcellularLocation>
    <subcellularLocation>
        <location evidence="1">Nucleus</location>
    </subcellularLocation>
</comment>
<dbReference type="EMBL" id="ADBJ01000043">
    <property type="protein sequence ID" value="EFA77192.1"/>
    <property type="molecule type" value="Genomic_DNA"/>
</dbReference>
<dbReference type="Proteomes" id="UP000001396">
    <property type="component" value="Unassembled WGS sequence"/>
</dbReference>
<keyword evidence="10" id="KW-0175">Coiled coil</keyword>
<keyword evidence="12" id="KW-1185">Reference proteome</keyword>
<reference evidence="11 12" key="1">
    <citation type="journal article" date="2011" name="Genome Res.">
        <title>Phylogeny-wide analysis of social amoeba genomes highlights ancient origins for complex intercellular communication.</title>
        <authorList>
            <person name="Heidel A.J."/>
            <person name="Lawal H.M."/>
            <person name="Felder M."/>
            <person name="Schilde C."/>
            <person name="Helps N.R."/>
            <person name="Tunggal B."/>
            <person name="Rivero F."/>
            <person name="John U."/>
            <person name="Schleicher M."/>
            <person name="Eichinger L."/>
            <person name="Platzer M."/>
            <person name="Noegel A.A."/>
            <person name="Schaap P."/>
            <person name="Gloeckner G."/>
        </authorList>
    </citation>
    <scope>NUCLEOTIDE SEQUENCE [LARGE SCALE GENOMIC DNA]</scope>
    <source>
        <strain evidence="12">ATCC 26659 / Pp 5 / PN500</strain>
    </source>
</reference>
<feature type="coiled-coil region" evidence="10">
    <location>
        <begin position="141"/>
        <end position="175"/>
    </location>
</feature>
<name>D3BMI0_HETP5</name>
<dbReference type="GeneID" id="31367867"/>
<accession>D3BMI0</accession>
<dbReference type="OMA" id="CKERCIS"/>
<dbReference type="Pfam" id="PF03980">
    <property type="entry name" value="Nnf1"/>
    <property type="match status" value="1"/>
</dbReference>
<dbReference type="AlphaFoldDB" id="D3BMI0"/>
<keyword evidence="5" id="KW-0498">Mitosis</keyword>
<comment type="caution">
    <text evidence="11">The sequence shown here is derived from an EMBL/GenBank/DDBJ whole genome shotgun (WGS) entry which is preliminary data.</text>
</comment>
<dbReference type="PANTHER" id="PTHR15459:SF3">
    <property type="entry name" value="POLYAMINE-MODULATED FACTOR 1"/>
    <property type="match status" value="1"/>
</dbReference>
<evidence type="ECO:0000256" key="10">
    <source>
        <dbReference type="SAM" id="Coils"/>
    </source>
</evidence>
<evidence type="ECO:0000256" key="8">
    <source>
        <dbReference type="ARBA" id="ARBA00023306"/>
    </source>
</evidence>
<gene>
    <name evidence="11" type="ORF">PPL_12400</name>
</gene>
<dbReference type="GO" id="GO:0007059">
    <property type="term" value="P:chromosome segregation"/>
    <property type="evidence" value="ECO:0007669"/>
    <property type="project" value="TreeGrafter"/>
</dbReference>
<evidence type="ECO:0000256" key="4">
    <source>
        <dbReference type="ARBA" id="ARBA00022618"/>
    </source>
</evidence>
<sequence length="195" mass="22727">MDRSFNFSKDDHDHVLRILGEDDGIRMTKLRMFFELLIENSINEFTIQRFEECFSDLDTKSIKSILVIIHRTVCQTLTDNINKEFLEICKERQIAAILSQIDQLIREQPLLDNGKRCPLFSLDDPSDLILTNVSQLKQNEYDRLNAIYQNLLEDNEKLSKQSNQLENEKSSTINNLNSKVKSVNDLIKASVQFEQ</sequence>
<evidence type="ECO:0000256" key="3">
    <source>
        <dbReference type="ARBA" id="ARBA00022454"/>
    </source>
</evidence>
<dbReference type="PANTHER" id="PTHR15459">
    <property type="entry name" value="POLYAMINE-MODULATED FACTOR 1"/>
    <property type="match status" value="1"/>
</dbReference>
<keyword evidence="7" id="KW-0539">Nucleus</keyword>
<keyword evidence="3" id="KW-0158">Chromosome</keyword>
<dbReference type="InterPro" id="IPR007128">
    <property type="entry name" value="PMF1/Nnf1"/>
</dbReference>
<keyword evidence="4" id="KW-0132">Cell division</keyword>
<keyword evidence="8" id="KW-0131">Cell cycle</keyword>
<keyword evidence="6" id="KW-0995">Kinetochore</keyword>
<organism evidence="11 12">
    <name type="scientific">Heterostelium pallidum (strain ATCC 26659 / Pp 5 / PN500)</name>
    <name type="common">Cellular slime mold</name>
    <name type="synonym">Polysphondylium pallidum</name>
    <dbReference type="NCBI Taxonomy" id="670386"/>
    <lineage>
        <taxon>Eukaryota</taxon>
        <taxon>Amoebozoa</taxon>
        <taxon>Evosea</taxon>
        <taxon>Eumycetozoa</taxon>
        <taxon>Dictyostelia</taxon>
        <taxon>Acytosteliales</taxon>
        <taxon>Acytosteliaceae</taxon>
        <taxon>Heterostelium</taxon>
    </lineage>
</organism>
<evidence type="ECO:0000256" key="7">
    <source>
        <dbReference type="ARBA" id="ARBA00023242"/>
    </source>
</evidence>
<proteinExistence type="predicted"/>
<dbReference type="GO" id="GO:0005634">
    <property type="term" value="C:nucleus"/>
    <property type="evidence" value="ECO:0007669"/>
    <property type="project" value="UniProtKB-SubCell"/>
</dbReference>
<evidence type="ECO:0000256" key="9">
    <source>
        <dbReference type="ARBA" id="ARBA00023328"/>
    </source>
</evidence>
<evidence type="ECO:0000256" key="1">
    <source>
        <dbReference type="ARBA" id="ARBA00004123"/>
    </source>
</evidence>
<evidence type="ECO:0000313" key="11">
    <source>
        <dbReference type="EMBL" id="EFA77192.1"/>
    </source>
</evidence>
<evidence type="ECO:0000313" key="12">
    <source>
        <dbReference type="Proteomes" id="UP000001396"/>
    </source>
</evidence>
<dbReference type="GO" id="GO:0000444">
    <property type="term" value="C:MIS12/MIND type complex"/>
    <property type="evidence" value="ECO:0007669"/>
    <property type="project" value="InterPro"/>
</dbReference>
<dbReference type="RefSeq" id="XP_020429321.1">
    <property type="nucleotide sequence ID" value="XM_020583134.1"/>
</dbReference>